<sequence length="282" mass="31880">MLFDHVPWLGHYARKFPSAAGGYYNFRKIAVKRIETRRSGGAKIKDLMYYITNEDIGAETPPLAQVIGDGILAIIAGSDTTATVLCNLFYLVILHPQVYRRLQAEVDHYYPPGENSMDPKHFADMTFMEAVINETLRLYPAVLSGSQRTAPRGSGGRLVGPYFLPEGNQARIHFYSVQRDPRNFTNPDAFWPNRWLIAEGTEGSPEKIVHNANAFIPFSHGPANCVGKQLAMQEMRTVVCHMMQKLNLRFADGWDPETWIRDLGDSFVVKKGHLPIVTERRD</sequence>
<evidence type="ECO:0000313" key="2">
    <source>
        <dbReference type="Proteomes" id="UP001148662"/>
    </source>
</evidence>
<gene>
    <name evidence="1" type="ORF">NM688_g2305</name>
</gene>
<protein>
    <submittedName>
        <fullName evidence="1">Uncharacterized protein</fullName>
    </submittedName>
</protein>
<accession>A0ACC1T8N2</accession>
<reference evidence="1" key="1">
    <citation type="submission" date="2022-07" db="EMBL/GenBank/DDBJ databases">
        <title>Genome Sequence of Phlebia brevispora.</title>
        <authorList>
            <person name="Buettner E."/>
        </authorList>
    </citation>
    <scope>NUCLEOTIDE SEQUENCE</scope>
    <source>
        <strain evidence="1">MPL23</strain>
    </source>
</reference>
<comment type="caution">
    <text evidence="1">The sequence shown here is derived from an EMBL/GenBank/DDBJ whole genome shotgun (WGS) entry which is preliminary data.</text>
</comment>
<evidence type="ECO:0000313" key="1">
    <source>
        <dbReference type="EMBL" id="KAJ3555924.1"/>
    </source>
</evidence>
<proteinExistence type="predicted"/>
<dbReference type="Proteomes" id="UP001148662">
    <property type="component" value="Unassembled WGS sequence"/>
</dbReference>
<keyword evidence="2" id="KW-1185">Reference proteome</keyword>
<organism evidence="1 2">
    <name type="scientific">Phlebia brevispora</name>
    <dbReference type="NCBI Taxonomy" id="194682"/>
    <lineage>
        <taxon>Eukaryota</taxon>
        <taxon>Fungi</taxon>
        <taxon>Dikarya</taxon>
        <taxon>Basidiomycota</taxon>
        <taxon>Agaricomycotina</taxon>
        <taxon>Agaricomycetes</taxon>
        <taxon>Polyporales</taxon>
        <taxon>Meruliaceae</taxon>
        <taxon>Phlebia</taxon>
    </lineage>
</organism>
<name>A0ACC1T8N2_9APHY</name>
<dbReference type="EMBL" id="JANHOG010000287">
    <property type="protein sequence ID" value="KAJ3555924.1"/>
    <property type="molecule type" value="Genomic_DNA"/>
</dbReference>